<keyword evidence="2" id="KW-1003">Cell membrane</keyword>
<proteinExistence type="inferred from homology"/>
<evidence type="ECO:0000259" key="8">
    <source>
        <dbReference type="PROSITE" id="PS50850"/>
    </source>
</evidence>
<evidence type="ECO:0000256" key="3">
    <source>
        <dbReference type="ARBA" id="ARBA00022692"/>
    </source>
</evidence>
<feature type="transmembrane region" description="Helical" evidence="7">
    <location>
        <begin position="355"/>
        <end position="378"/>
    </location>
</feature>
<accession>A0A085UUZ6</accession>
<feature type="transmembrane region" description="Helical" evidence="7">
    <location>
        <begin position="167"/>
        <end position="186"/>
    </location>
</feature>
<dbReference type="Gene3D" id="1.20.1250.20">
    <property type="entry name" value="MFS general substrate transporter like domains"/>
    <property type="match status" value="2"/>
</dbReference>
<reference evidence="9 10" key="1">
    <citation type="submission" date="2014-07" db="EMBL/GenBank/DDBJ databases">
        <title>Draft Genome Sequences of Environmental Pseudomonas syringae strains.</title>
        <authorList>
            <person name="Baltrus D.A."/>
            <person name="Berge O."/>
            <person name="Morris C."/>
        </authorList>
    </citation>
    <scope>NUCLEOTIDE SEQUENCE [LARGE SCALE GENOMIC DNA]</scope>
    <source>
        <strain evidence="9 10">CEB003</strain>
    </source>
</reference>
<keyword evidence="4 7" id="KW-1133">Transmembrane helix</keyword>
<feature type="transmembrane region" description="Helical" evidence="7">
    <location>
        <begin position="261"/>
        <end position="286"/>
    </location>
</feature>
<feature type="transmembrane region" description="Helical" evidence="7">
    <location>
        <begin position="12"/>
        <end position="30"/>
    </location>
</feature>
<keyword evidence="5 7" id="KW-0472">Membrane</keyword>
<evidence type="ECO:0000256" key="5">
    <source>
        <dbReference type="ARBA" id="ARBA00023136"/>
    </source>
</evidence>
<name>A0A085UUZ6_PSESX</name>
<dbReference type="EMBL" id="JPQT01000130">
    <property type="protein sequence ID" value="KFE47009.1"/>
    <property type="molecule type" value="Genomic_DNA"/>
</dbReference>
<dbReference type="InterPro" id="IPR036259">
    <property type="entry name" value="MFS_trans_sf"/>
</dbReference>
<comment type="subcellular location">
    <subcellularLocation>
        <location evidence="1">Cell membrane</location>
        <topology evidence="1">Multi-pass membrane protein</topology>
    </subcellularLocation>
</comment>
<sequence>MKFLRLRPTTVVLFMLCAMYFITYLDRVNVSTAAVGFGKEFNLTKTEIGIVFSAFAYPYLVFQIIGGWVSDRFGAKRTLIFCGLIWAGATVLTGLAGGFISLIVARVLLGLGEGATFPAATAAMSRWVPKEKRGFAQGITHAFARLGNAVAPAAMIAVMATYGWRESFYVCAGISFVWVILWAVVFTELPKDHPRISQQELDVLPAPKVKSTVPLAWGRLFKRMAPVTIVYFCYGWTLWLLLSWVPMYFMNMGLDLKNTAIFSSTVFFGGVVGDTLGGIVSDRIYARTKDLNKARSRMVAICLTLTLISLIPLMFTKDMHVSLACLAMGFFFSEMTIGPMWAIPMDIAPDHCGTASGMMNTGSAMAAIVSPVAAGLLIDKFGNWQLPFLVSIVLLAIGVILSFRMKPQNKFEYAKPSTPLTPDPQASTIISK</sequence>
<feature type="transmembrane region" description="Helical" evidence="7">
    <location>
        <begin position="81"/>
        <end position="109"/>
    </location>
</feature>
<keyword evidence="3 7" id="KW-0812">Transmembrane</keyword>
<dbReference type="RefSeq" id="WP_047577957.1">
    <property type="nucleotide sequence ID" value="NZ_JPQT01000130.1"/>
</dbReference>
<dbReference type="PROSITE" id="PS50850">
    <property type="entry name" value="MFS"/>
    <property type="match status" value="1"/>
</dbReference>
<gene>
    <name evidence="9" type="ORF">IV02_23035</name>
</gene>
<feature type="domain" description="Major facilitator superfamily (MFS) profile" evidence="8">
    <location>
        <begin position="12"/>
        <end position="410"/>
    </location>
</feature>
<dbReference type="PANTHER" id="PTHR11662:SF399">
    <property type="entry name" value="FI19708P1-RELATED"/>
    <property type="match status" value="1"/>
</dbReference>
<dbReference type="GO" id="GO:0022857">
    <property type="term" value="F:transmembrane transporter activity"/>
    <property type="evidence" value="ECO:0007669"/>
    <property type="project" value="InterPro"/>
</dbReference>
<feature type="transmembrane region" description="Helical" evidence="7">
    <location>
        <begin position="321"/>
        <end position="343"/>
    </location>
</feature>
<evidence type="ECO:0000256" key="2">
    <source>
        <dbReference type="ARBA" id="ARBA00022475"/>
    </source>
</evidence>
<dbReference type="AlphaFoldDB" id="A0A085UUZ6"/>
<dbReference type="Proteomes" id="UP000028643">
    <property type="component" value="Unassembled WGS sequence"/>
</dbReference>
<protein>
    <submittedName>
        <fullName evidence="9">MFS transporter</fullName>
    </submittedName>
</protein>
<dbReference type="Pfam" id="PF07690">
    <property type="entry name" value="MFS_1"/>
    <property type="match status" value="1"/>
</dbReference>
<evidence type="ECO:0000256" key="4">
    <source>
        <dbReference type="ARBA" id="ARBA00022989"/>
    </source>
</evidence>
<feature type="transmembrane region" description="Helical" evidence="7">
    <location>
        <begin position="229"/>
        <end position="249"/>
    </location>
</feature>
<dbReference type="PATRIC" id="fig|317.174.peg.4710"/>
<evidence type="ECO:0000313" key="10">
    <source>
        <dbReference type="Proteomes" id="UP000028643"/>
    </source>
</evidence>
<dbReference type="CDD" id="cd17319">
    <property type="entry name" value="MFS_ExuT_GudP_like"/>
    <property type="match status" value="1"/>
</dbReference>
<dbReference type="InterPro" id="IPR000849">
    <property type="entry name" value="Sugar_P_transporter"/>
</dbReference>
<dbReference type="InterPro" id="IPR011701">
    <property type="entry name" value="MFS"/>
</dbReference>
<dbReference type="InterPro" id="IPR020846">
    <property type="entry name" value="MFS_dom"/>
</dbReference>
<comment type="caution">
    <text evidence="9">The sequence shown here is derived from an EMBL/GenBank/DDBJ whole genome shotgun (WGS) entry which is preliminary data.</text>
</comment>
<evidence type="ECO:0000256" key="7">
    <source>
        <dbReference type="SAM" id="Phobius"/>
    </source>
</evidence>
<evidence type="ECO:0000256" key="6">
    <source>
        <dbReference type="ARBA" id="ARBA00038514"/>
    </source>
</evidence>
<evidence type="ECO:0000256" key="1">
    <source>
        <dbReference type="ARBA" id="ARBA00004651"/>
    </source>
</evidence>
<comment type="similarity">
    <text evidence="6">Belongs to the major facilitator superfamily. Phthalate permease family.</text>
</comment>
<feature type="transmembrane region" description="Helical" evidence="7">
    <location>
        <begin position="384"/>
        <end position="403"/>
    </location>
</feature>
<evidence type="ECO:0000313" key="9">
    <source>
        <dbReference type="EMBL" id="KFE47009.1"/>
    </source>
</evidence>
<organism evidence="9 10">
    <name type="scientific">Pseudomonas syringae</name>
    <dbReference type="NCBI Taxonomy" id="317"/>
    <lineage>
        <taxon>Bacteria</taxon>
        <taxon>Pseudomonadati</taxon>
        <taxon>Pseudomonadota</taxon>
        <taxon>Gammaproteobacteria</taxon>
        <taxon>Pseudomonadales</taxon>
        <taxon>Pseudomonadaceae</taxon>
        <taxon>Pseudomonas</taxon>
    </lineage>
</organism>
<feature type="transmembrane region" description="Helical" evidence="7">
    <location>
        <begin position="298"/>
        <end position="315"/>
    </location>
</feature>
<dbReference type="SUPFAM" id="SSF103473">
    <property type="entry name" value="MFS general substrate transporter"/>
    <property type="match status" value="1"/>
</dbReference>
<feature type="transmembrane region" description="Helical" evidence="7">
    <location>
        <begin position="50"/>
        <end position="69"/>
    </location>
</feature>
<dbReference type="GO" id="GO:0005886">
    <property type="term" value="C:plasma membrane"/>
    <property type="evidence" value="ECO:0007669"/>
    <property type="project" value="UniProtKB-SubCell"/>
</dbReference>
<dbReference type="PIRSF" id="PIRSF002808">
    <property type="entry name" value="Hexose_phosphate_transp"/>
    <property type="match status" value="1"/>
</dbReference>
<dbReference type="InterPro" id="IPR050382">
    <property type="entry name" value="MFS_Na/Anion_cotransporter"/>
</dbReference>
<dbReference type="PANTHER" id="PTHR11662">
    <property type="entry name" value="SOLUTE CARRIER FAMILY 17"/>
    <property type="match status" value="1"/>
</dbReference>